<feature type="domain" description="Solute-binding protein family 3/N-terminal" evidence="7">
    <location>
        <begin position="59"/>
        <end position="279"/>
    </location>
</feature>
<keyword evidence="2" id="KW-0813">Transport</keyword>
<dbReference type="CDD" id="cd13690">
    <property type="entry name" value="PBP2_GluB"/>
    <property type="match status" value="1"/>
</dbReference>
<sequence length="331" mass="35200">MFTKTKVAALGAVAAIALTACASDDSGEESTTGTSGGTETATGDFPEGSTMAALAEAGKITIGTKFDQPLFGLVGPDGVPVGFDVEIGKMIAAELGIDEGNITWTETVSANREPYIEGGQVDIVVATYTINDERKEIVSFAGPYYNAGQALMVLSDNEDIAGPDDLAGKVVCSVEGSTPAANIAENYPDAELKLFGAYTDCLEPLRNGQVDVVTTDNVILAGYVDESDGDFKIAGDPFTEEPYGIGLAHDDDEFRNWINDVLEASFDDGRWMEAWNATAGTVLPEPEPPTVDRYENRRSVSPWCVPALERRDAPFTGRGPWAHSSTTTTWC</sequence>
<dbReference type="PANTHER" id="PTHR30085:SF6">
    <property type="entry name" value="ABC TRANSPORTER GLUTAMINE-BINDING PROTEIN GLNH"/>
    <property type="match status" value="1"/>
</dbReference>
<evidence type="ECO:0000313" key="8">
    <source>
        <dbReference type="EMBL" id="GMA37073.1"/>
    </source>
</evidence>
<evidence type="ECO:0000256" key="1">
    <source>
        <dbReference type="ARBA" id="ARBA00010333"/>
    </source>
</evidence>
<name>A0ABQ6IGT9_9MICO</name>
<evidence type="ECO:0000256" key="2">
    <source>
        <dbReference type="ARBA" id="ARBA00022448"/>
    </source>
</evidence>
<proteinExistence type="inferred from homology"/>
<dbReference type="InterPro" id="IPR018313">
    <property type="entry name" value="SBP_3_CS"/>
</dbReference>
<dbReference type="Gene3D" id="3.40.190.10">
    <property type="entry name" value="Periplasmic binding protein-like II"/>
    <property type="match status" value="2"/>
</dbReference>
<dbReference type="InterPro" id="IPR001638">
    <property type="entry name" value="Solute-binding_3/MltF_N"/>
</dbReference>
<feature type="region of interest" description="Disordered" evidence="5">
    <location>
        <begin position="24"/>
        <end position="46"/>
    </location>
</feature>
<feature type="signal peptide" evidence="6">
    <location>
        <begin position="1"/>
        <end position="22"/>
    </location>
</feature>
<keyword evidence="9" id="KW-1185">Reference proteome</keyword>
<dbReference type="PROSITE" id="PS51257">
    <property type="entry name" value="PROKAR_LIPOPROTEIN"/>
    <property type="match status" value="1"/>
</dbReference>
<reference evidence="9" key="1">
    <citation type="journal article" date="2019" name="Int. J. Syst. Evol. Microbiol.">
        <title>The Global Catalogue of Microorganisms (GCM) 10K type strain sequencing project: providing services to taxonomists for standard genome sequencing and annotation.</title>
        <authorList>
            <consortium name="The Broad Institute Genomics Platform"/>
            <consortium name="The Broad Institute Genome Sequencing Center for Infectious Disease"/>
            <person name="Wu L."/>
            <person name="Ma J."/>
        </authorList>
    </citation>
    <scope>NUCLEOTIDE SEQUENCE [LARGE SCALE GENOMIC DNA]</scope>
    <source>
        <strain evidence="9">NBRC 112299</strain>
    </source>
</reference>
<dbReference type="RefSeq" id="WP_284328934.1">
    <property type="nucleotide sequence ID" value="NZ_BSUN01000001.1"/>
</dbReference>
<dbReference type="PROSITE" id="PS01039">
    <property type="entry name" value="SBP_BACTERIAL_3"/>
    <property type="match status" value="1"/>
</dbReference>
<keyword evidence="3 6" id="KW-0732">Signal</keyword>
<evidence type="ECO:0000256" key="6">
    <source>
        <dbReference type="SAM" id="SignalP"/>
    </source>
</evidence>
<organism evidence="8 9">
    <name type="scientific">Demequina litorisediminis</name>
    <dbReference type="NCBI Taxonomy" id="1849022"/>
    <lineage>
        <taxon>Bacteria</taxon>
        <taxon>Bacillati</taxon>
        <taxon>Actinomycetota</taxon>
        <taxon>Actinomycetes</taxon>
        <taxon>Micrococcales</taxon>
        <taxon>Demequinaceae</taxon>
        <taxon>Demequina</taxon>
    </lineage>
</organism>
<dbReference type="SMART" id="SM00062">
    <property type="entry name" value="PBPb"/>
    <property type="match status" value="1"/>
</dbReference>
<dbReference type="Pfam" id="PF00497">
    <property type="entry name" value="SBP_bac_3"/>
    <property type="match status" value="1"/>
</dbReference>
<evidence type="ECO:0000256" key="3">
    <source>
        <dbReference type="ARBA" id="ARBA00022729"/>
    </source>
</evidence>
<evidence type="ECO:0000256" key="5">
    <source>
        <dbReference type="SAM" id="MobiDB-lite"/>
    </source>
</evidence>
<comment type="caution">
    <text evidence="8">The sequence shown here is derived from an EMBL/GenBank/DDBJ whole genome shotgun (WGS) entry which is preliminary data.</text>
</comment>
<comment type="similarity">
    <text evidence="1 4">Belongs to the bacterial solute-binding protein 3 family.</text>
</comment>
<protein>
    <recommendedName>
        <fullName evidence="7">Solute-binding protein family 3/N-terminal domain-containing protein</fullName>
    </recommendedName>
</protein>
<evidence type="ECO:0000256" key="4">
    <source>
        <dbReference type="RuleBase" id="RU003744"/>
    </source>
</evidence>
<dbReference type="SUPFAM" id="SSF53850">
    <property type="entry name" value="Periplasmic binding protein-like II"/>
    <property type="match status" value="1"/>
</dbReference>
<evidence type="ECO:0000313" key="9">
    <source>
        <dbReference type="Proteomes" id="UP001157125"/>
    </source>
</evidence>
<dbReference type="Proteomes" id="UP001157125">
    <property type="component" value="Unassembled WGS sequence"/>
</dbReference>
<gene>
    <name evidence="8" type="ORF">GCM10025876_32770</name>
</gene>
<feature type="chain" id="PRO_5046929415" description="Solute-binding protein family 3/N-terminal domain-containing protein" evidence="6">
    <location>
        <begin position="23"/>
        <end position="331"/>
    </location>
</feature>
<evidence type="ECO:0000259" key="7">
    <source>
        <dbReference type="SMART" id="SM00062"/>
    </source>
</evidence>
<accession>A0ABQ6IGT9</accession>
<dbReference type="EMBL" id="BSUN01000001">
    <property type="protein sequence ID" value="GMA37073.1"/>
    <property type="molecule type" value="Genomic_DNA"/>
</dbReference>
<feature type="compositionally biased region" description="Low complexity" evidence="5">
    <location>
        <begin position="24"/>
        <end position="44"/>
    </location>
</feature>
<dbReference type="InterPro" id="IPR051455">
    <property type="entry name" value="Bact_solute-bind_prot3"/>
</dbReference>
<dbReference type="PANTHER" id="PTHR30085">
    <property type="entry name" value="AMINO ACID ABC TRANSPORTER PERMEASE"/>
    <property type="match status" value="1"/>
</dbReference>